<comment type="caution">
    <text evidence="6">The sequence shown here is derived from an EMBL/GenBank/DDBJ whole genome shotgun (WGS) entry which is preliminary data.</text>
</comment>
<keyword evidence="6" id="KW-0347">Helicase</keyword>
<keyword evidence="1" id="KW-0547">Nucleotide-binding</keyword>
<dbReference type="SUPFAM" id="SSF52540">
    <property type="entry name" value="P-loop containing nucleoside triphosphate hydrolases"/>
    <property type="match status" value="1"/>
</dbReference>
<dbReference type="Proteomes" id="UP001595789">
    <property type="component" value="Unassembled WGS sequence"/>
</dbReference>
<dbReference type="InterPro" id="IPR014001">
    <property type="entry name" value="Helicase_ATP-bd"/>
</dbReference>
<keyword evidence="3" id="KW-0175">Coiled coil</keyword>
<proteinExistence type="predicted"/>
<dbReference type="InterPro" id="IPR027417">
    <property type="entry name" value="P-loop_NTPase"/>
</dbReference>
<dbReference type="SMART" id="SM00487">
    <property type="entry name" value="DEXDc"/>
    <property type="match status" value="1"/>
</dbReference>
<dbReference type="PROSITE" id="PS51192">
    <property type="entry name" value="HELICASE_ATP_BIND_1"/>
    <property type="match status" value="1"/>
</dbReference>
<dbReference type="Pfam" id="PF00271">
    <property type="entry name" value="Helicase_C"/>
    <property type="match status" value="1"/>
</dbReference>
<dbReference type="PANTHER" id="PTHR47962">
    <property type="entry name" value="ATP-DEPENDENT HELICASE LHR-RELATED-RELATED"/>
    <property type="match status" value="1"/>
</dbReference>
<feature type="domain" description="Helicase C-terminal" evidence="5">
    <location>
        <begin position="235"/>
        <end position="390"/>
    </location>
</feature>
<feature type="domain" description="Helicase ATP-binding" evidence="4">
    <location>
        <begin position="30"/>
        <end position="208"/>
    </location>
</feature>
<evidence type="ECO:0000313" key="6">
    <source>
        <dbReference type="EMBL" id="MFC4213535.1"/>
    </source>
</evidence>
<evidence type="ECO:0000256" key="1">
    <source>
        <dbReference type="ARBA" id="ARBA00022741"/>
    </source>
</evidence>
<keyword evidence="6" id="KW-0378">Hydrolase</keyword>
<dbReference type="EMBL" id="JBHSBW010000016">
    <property type="protein sequence ID" value="MFC4213535.1"/>
    <property type="molecule type" value="Genomic_DNA"/>
</dbReference>
<dbReference type="InterPro" id="IPR011545">
    <property type="entry name" value="DEAD/DEAH_box_helicase_dom"/>
</dbReference>
<dbReference type="InterPro" id="IPR001650">
    <property type="entry name" value="Helicase_C-like"/>
</dbReference>
<dbReference type="RefSeq" id="WP_378988827.1">
    <property type="nucleotide sequence ID" value="NZ_JBHSBW010000016.1"/>
</dbReference>
<gene>
    <name evidence="6" type="ORF">ACFOWA_20255</name>
</gene>
<dbReference type="PANTHER" id="PTHR47962:SF5">
    <property type="entry name" value="ATP-DEPENDENT HELICASE LHR-RELATED"/>
    <property type="match status" value="1"/>
</dbReference>
<evidence type="ECO:0000313" key="7">
    <source>
        <dbReference type="Proteomes" id="UP001595789"/>
    </source>
</evidence>
<evidence type="ECO:0000259" key="4">
    <source>
        <dbReference type="PROSITE" id="PS51192"/>
    </source>
</evidence>
<evidence type="ECO:0000259" key="5">
    <source>
        <dbReference type="PROSITE" id="PS51194"/>
    </source>
</evidence>
<accession>A0ABV8PFX4</accession>
<dbReference type="GO" id="GO:0004386">
    <property type="term" value="F:helicase activity"/>
    <property type="evidence" value="ECO:0007669"/>
    <property type="project" value="UniProtKB-KW"/>
</dbReference>
<dbReference type="SMART" id="SM00490">
    <property type="entry name" value="HELICc"/>
    <property type="match status" value="1"/>
</dbReference>
<dbReference type="PROSITE" id="PS51194">
    <property type="entry name" value="HELICASE_CTER"/>
    <property type="match status" value="1"/>
</dbReference>
<name>A0ABV8PFX4_9SPHI</name>
<dbReference type="Gene3D" id="3.40.50.300">
    <property type="entry name" value="P-loop containing nucleotide triphosphate hydrolases"/>
    <property type="match status" value="2"/>
</dbReference>
<organism evidence="6 7">
    <name type="scientific">Pedobacter lithocola</name>
    <dbReference type="NCBI Taxonomy" id="1908239"/>
    <lineage>
        <taxon>Bacteria</taxon>
        <taxon>Pseudomonadati</taxon>
        <taxon>Bacteroidota</taxon>
        <taxon>Sphingobacteriia</taxon>
        <taxon>Sphingobacteriales</taxon>
        <taxon>Sphingobacteriaceae</taxon>
        <taxon>Pedobacter</taxon>
    </lineage>
</organism>
<protein>
    <submittedName>
        <fullName evidence="6">DEAD/DEAH box helicase</fullName>
    </submittedName>
</protein>
<dbReference type="InterPro" id="IPR052511">
    <property type="entry name" value="ATP-dep_Helicase"/>
</dbReference>
<reference evidence="7" key="1">
    <citation type="journal article" date="2019" name="Int. J. Syst. Evol. Microbiol.">
        <title>The Global Catalogue of Microorganisms (GCM) 10K type strain sequencing project: providing services to taxonomists for standard genome sequencing and annotation.</title>
        <authorList>
            <consortium name="The Broad Institute Genomics Platform"/>
            <consortium name="The Broad Institute Genome Sequencing Center for Infectious Disease"/>
            <person name="Wu L."/>
            <person name="Ma J."/>
        </authorList>
    </citation>
    <scope>NUCLEOTIDE SEQUENCE [LARGE SCALE GENOMIC DNA]</scope>
    <source>
        <strain evidence="7">CCM 8691</strain>
    </source>
</reference>
<keyword evidence="2" id="KW-0067">ATP-binding</keyword>
<evidence type="ECO:0000256" key="2">
    <source>
        <dbReference type="ARBA" id="ARBA00022840"/>
    </source>
</evidence>
<keyword evidence="7" id="KW-1185">Reference proteome</keyword>
<evidence type="ECO:0000256" key="3">
    <source>
        <dbReference type="SAM" id="Coils"/>
    </source>
</evidence>
<feature type="coiled-coil region" evidence="3">
    <location>
        <begin position="541"/>
        <end position="572"/>
    </location>
</feature>
<sequence length="712" mass="81395">MIELLSEPIRRYIRDKRWEELRAIQKHAIKHIMESEKNVILSSRTASGKTEAAFLPMLSKIDFNKPGVKILYISPLIALINDQFNRVEELCEYLDLPVTKWHGEAKKSAKENLLKNPDGVVLITPESIEAMLVNKEQNAIKLFSSLQFVVIDEIHSFIGTDRGMQLASLLSRLSSFHTSKFRVIGLSATIGAIAETKKLTGDAEGTTLLRDKAPKEMEVSFRYFKMEGAELPIELMKDLYLEVKDNKVLIFPNSRGRAEEVSVKLKKISDRLKGHSYYFSHHSSIDRELREYIEQFAKNNKRYPFSISCTSTLELGIDIGSVEKVVQIDAAHSISSLIQRVGRSGRREGEKSSLIFYATDQWNLLQSLACLLLFRDEFIEPVLASEKPYDILLHQMLSIIKQTNGRTPQQLKKHIKENYAFEHIQEAEMDDVIQTLVEKEQLELIGGELIVGVEGEWTVNNKDFYSVFRSDPSFKIIHHDKTIGELPLMSAFQIDENILLAARIWKILEIDYKAKKIFVIPAKDGKKPMFFGTGGEVHPKIREKMLDVLSCQQEYQELNEEAAEALRLLRLDFKCYPITEIATQRPLVAKHAETIFYSFQGTKINKSIDFLLRLQGITADYNDHESSFNFKANPAEVKAMLKKLKASTEHIDSALISMLESNPAVMEFSKWGTLLPLQYQLIILKLKIYDFTHTEIFLSTCEFVEAQDGSKD</sequence>
<dbReference type="Pfam" id="PF00270">
    <property type="entry name" value="DEAD"/>
    <property type="match status" value="1"/>
</dbReference>